<dbReference type="GeneID" id="70136356"/>
<sequence length="448" mass="47529">MADPAGVENFPPGGSSAPTTGPADDGANNDVPGSSNPDNATHFNIGLSTTASATEGQTVTFSAARTPGLEVDRHAAETAFDDRVCHLQLDQDSDHSSKCGHLDATLETRNQTIVSGPDTGSLTSPCTKERKESLLLGPDPMATVVDDEKPLRTPEYHDAGDSSDFSDVRKGKQKQKAVHFAFNESGLGDADADAGSSSSSKPVRTDLGSGDYGWESFPDRPPAKLPIQFTDAVGRAFVFPWEKARTWEGIKRLIDACCLHVDIIAPHVLAGHFDLIADTNPIFASPRQRINRATSASTPSIENLFTSNATASPSPSSSSSSSSSSASLADGEFSPFVNKIPVWGYHIILPELWEDLAVPGMLVRQHMWPIGSTSLPPPPPPLPPIAAHGHPGVNPGGRGRGRGGPLALPPPPPHPHPHPHHLPPPPPARPFTLFAGPLPRPKTRKRRE</sequence>
<name>A0A9P8ZXE7_9PEZI</name>
<feature type="region of interest" description="Disordered" evidence="1">
    <location>
        <begin position="1"/>
        <end position="51"/>
    </location>
</feature>
<keyword evidence="4" id="KW-1185">Reference proteome</keyword>
<feature type="region of interest" description="Disordered" evidence="1">
    <location>
        <begin position="374"/>
        <end position="448"/>
    </location>
</feature>
<proteinExistence type="predicted"/>
<reference evidence="3" key="1">
    <citation type="journal article" date="2021" name="Nat. Commun.">
        <title>Genetic determinants of endophytism in the Arabidopsis root mycobiome.</title>
        <authorList>
            <person name="Mesny F."/>
            <person name="Miyauchi S."/>
            <person name="Thiergart T."/>
            <person name="Pickel B."/>
            <person name="Atanasova L."/>
            <person name="Karlsson M."/>
            <person name="Huettel B."/>
            <person name="Barry K.W."/>
            <person name="Haridas S."/>
            <person name="Chen C."/>
            <person name="Bauer D."/>
            <person name="Andreopoulos W."/>
            <person name="Pangilinan J."/>
            <person name="LaButti K."/>
            <person name="Riley R."/>
            <person name="Lipzen A."/>
            <person name="Clum A."/>
            <person name="Drula E."/>
            <person name="Henrissat B."/>
            <person name="Kohler A."/>
            <person name="Grigoriev I.V."/>
            <person name="Martin F.M."/>
            <person name="Hacquard S."/>
        </authorList>
    </citation>
    <scope>NUCLEOTIDE SEQUENCE</scope>
    <source>
        <strain evidence="3">MPI-SDFR-AT-0073</strain>
    </source>
</reference>
<accession>A0A9P8ZXE7</accession>
<dbReference type="EMBL" id="JAGPXC010000005">
    <property type="protein sequence ID" value="KAH6652924.1"/>
    <property type="molecule type" value="Genomic_DNA"/>
</dbReference>
<evidence type="ECO:0000313" key="4">
    <source>
        <dbReference type="Proteomes" id="UP000758603"/>
    </source>
</evidence>
<feature type="compositionally biased region" description="Low complexity" evidence="1">
    <location>
        <begin position="11"/>
        <end position="23"/>
    </location>
</feature>
<evidence type="ECO:0000256" key="1">
    <source>
        <dbReference type="SAM" id="MobiDB-lite"/>
    </source>
</evidence>
<dbReference type="AlphaFoldDB" id="A0A9P8ZXE7"/>
<evidence type="ECO:0000313" key="3">
    <source>
        <dbReference type="EMBL" id="KAH6652924.1"/>
    </source>
</evidence>
<comment type="caution">
    <text evidence="3">The sequence shown here is derived from an EMBL/GenBank/DDBJ whole genome shotgun (WGS) entry which is preliminary data.</text>
</comment>
<dbReference type="InterPro" id="IPR054464">
    <property type="entry name" value="ULD_fung"/>
</dbReference>
<dbReference type="RefSeq" id="XP_045957201.1">
    <property type="nucleotide sequence ID" value="XM_046107465.1"/>
</dbReference>
<protein>
    <recommendedName>
        <fullName evidence="2">Ubiquitin-like domain-containing protein</fullName>
    </recommendedName>
</protein>
<gene>
    <name evidence="3" type="ORF">BKA67DRAFT_659578</name>
</gene>
<dbReference type="Proteomes" id="UP000758603">
    <property type="component" value="Unassembled WGS sequence"/>
</dbReference>
<feature type="compositionally biased region" description="Gly residues" evidence="1">
    <location>
        <begin position="394"/>
        <end position="404"/>
    </location>
</feature>
<feature type="region of interest" description="Disordered" evidence="1">
    <location>
        <begin position="305"/>
        <end position="328"/>
    </location>
</feature>
<feature type="region of interest" description="Disordered" evidence="1">
    <location>
        <begin position="140"/>
        <end position="168"/>
    </location>
</feature>
<organism evidence="3 4">
    <name type="scientific">Truncatella angustata</name>
    <dbReference type="NCBI Taxonomy" id="152316"/>
    <lineage>
        <taxon>Eukaryota</taxon>
        <taxon>Fungi</taxon>
        <taxon>Dikarya</taxon>
        <taxon>Ascomycota</taxon>
        <taxon>Pezizomycotina</taxon>
        <taxon>Sordariomycetes</taxon>
        <taxon>Xylariomycetidae</taxon>
        <taxon>Amphisphaeriales</taxon>
        <taxon>Sporocadaceae</taxon>
        <taxon>Truncatella</taxon>
    </lineage>
</organism>
<feature type="compositionally biased region" description="Low complexity" evidence="1">
    <location>
        <begin position="311"/>
        <end position="327"/>
    </location>
</feature>
<feature type="compositionally biased region" description="Pro residues" evidence="1">
    <location>
        <begin position="375"/>
        <end position="384"/>
    </location>
</feature>
<feature type="compositionally biased region" description="Polar residues" evidence="1">
    <location>
        <begin position="31"/>
        <end position="51"/>
    </location>
</feature>
<dbReference type="OrthoDB" id="3045089at2759"/>
<dbReference type="Pfam" id="PF22893">
    <property type="entry name" value="ULD_2"/>
    <property type="match status" value="1"/>
</dbReference>
<feature type="compositionally biased region" description="Basic and acidic residues" evidence="1">
    <location>
        <begin position="146"/>
        <end position="168"/>
    </location>
</feature>
<feature type="domain" description="Ubiquitin-like" evidence="2">
    <location>
        <begin position="225"/>
        <end position="282"/>
    </location>
</feature>
<evidence type="ECO:0000259" key="2">
    <source>
        <dbReference type="Pfam" id="PF22893"/>
    </source>
</evidence>